<evidence type="ECO:0008006" key="4">
    <source>
        <dbReference type="Google" id="ProtNLM"/>
    </source>
</evidence>
<dbReference type="AlphaFoldDB" id="A0A4Y2FX57"/>
<dbReference type="SUPFAM" id="SSF49854">
    <property type="entry name" value="Spermadhesin, CUB domain"/>
    <property type="match status" value="1"/>
</dbReference>
<protein>
    <recommendedName>
        <fullName evidence="4">CUB domain-containing protein</fullName>
    </recommendedName>
</protein>
<dbReference type="Gene3D" id="2.60.120.290">
    <property type="entry name" value="Spermadhesin, CUB domain"/>
    <property type="match status" value="1"/>
</dbReference>
<dbReference type="InterPro" id="IPR035914">
    <property type="entry name" value="Sperma_CUB_dom_sf"/>
</dbReference>
<keyword evidence="1" id="KW-0732">Signal</keyword>
<reference evidence="2 3" key="1">
    <citation type="journal article" date="2019" name="Sci. Rep.">
        <title>Orb-weaving spider Araneus ventricosus genome elucidates the spidroin gene catalogue.</title>
        <authorList>
            <person name="Kono N."/>
            <person name="Nakamura H."/>
            <person name="Ohtoshi R."/>
            <person name="Moran D.A.P."/>
            <person name="Shinohara A."/>
            <person name="Yoshida Y."/>
            <person name="Fujiwara M."/>
            <person name="Mori M."/>
            <person name="Tomita M."/>
            <person name="Arakawa K."/>
        </authorList>
    </citation>
    <scope>NUCLEOTIDE SEQUENCE [LARGE SCALE GENOMIC DNA]</scope>
</reference>
<evidence type="ECO:0000313" key="2">
    <source>
        <dbReference type="EMBL" id="GBM45577.1"/>
    </source>
</evidence>
<name>A0A4Y2FX57_ARAVE</name>
<evidence type="ECO:0000256" key="1">
    <source>
        <dbReference type="SAM" id="SignalP"/>
    </source>
</evidence>
<evidence type="ECO:0000313" key="3">
    <source>
        <dbReference type="Proteomes" id="UP000499080"/>
    </source>
</evidence>
<dbReference type="EMBL" id="BGPR01001104">
    <property type="protein sequence ID" value="GBM45577.1"/>
    <property type="molecule type" value="Genomic_DNA"/>
</dbReference>
<gene>
    <name evidence="2" type="ORF">AVEN_151959_1</name>
</gene>
<feature type="signal peptide" evidence="1">
    <location>
        <begin position="1"/>
        <end position="19"/>
    </location>
</feature>
<sequence length="175" mass="20223">MKFTLLLLLFLITLEKSTQKRHRRKVAISSNSSDVRNVNCHNCRRAVEDFEGFITSVNNASDYFYELIYGWTIEVPLHHDILLTFSWPSEEFSHNDTSTCESCKPYFEIIYGYSSSEATFKIDKFYNIRQLAKLSVPSHKTEIRFFSGVQCSESQKLGNAGFSISFKGKCKSKRN</sequence>
<dbReference type="Proteomes" id="UP000499080">
    <property type="component" value="Unassembled WGS sequence"/>
</dbReference>
<proteinExistence type="predicted"/>
<accession>A0A4Y2FX57</accession>
<comment type="caution">
    <text evidence="2">The sequence shown here is derived from an EMBL/GenBank/DDBJ whole genome shotgun (WGS) entry which is preliminary data.</text>
</comment>
<feature type="chain" id="PRO_5021429870" description="CUB domain-containing protein" evidence="1">
    <location>
        <begin position="20"/>
        <end position="175"/>
    </location>
</feature>
<organism evidence="2 3">
    <name type="scientific">Araneus ventricosus</name>
    <name type="common">Orbweaver spider</name>
    <name type="synonym">Epeira ventricosa</name>
    <dbReference type="NCBI Taxonomy" id="182803"/>
    <lineage>
        <taxon>Eukaryota</taxon>
        <taxon>Metazoa</taxon>
        <taxon>Ecdysozoa</taxon>
        <taxon>Arthropoda</taxon>
        <taxon>Chelicerata</taxon>
        <taxon>Arachnida</taxon>
        <taxon>Araneae</taxon>
        <taxon>Araneomorphae</taxon>
        <taxon>Entelegynae</taxon>
        <taxon>Araneoidea</taxon>
        <taxon>Araneidae</taxon>
        <taxon>Araneus</taxon>
    </lineage>
</organism>
<keyword evidence="3" id="KW-1185">Reference proteome</keyword>